<reference evidence="1 2" key="1">
    <citation type="submission" date="2018-06" db="EMBL/GenBank/DDBJ databases">
        <title>Genomic Encyclopedia of Archaeal and Bacterial Type Strains, Phase II (KMG-II): from individual species to whole genera.</title>
        <authorList>
            <person name="Goeker M."/>
        </authorList>
    </citation>
    <scope>NUCLEOTIDE SEQUENCE [LARGE SCALE GENOMIC DNA]</scope>
    <source>
        <strain evidence="1 2">DSM 18710</strain>
    </source>
</reference>
<evidence type="ECO:0000313" key="1">
    <source>
        <dbReference type="EMBL" id="RAS45182.1"/>
    </source>
</evidence>
<dbReference type="EMBL" id="QLTQ01000012">
    <property type="protein sequence ID" value="RAS45182.1"/>
    <property type="molecule type" value="Genomic_DNA"/>
</dbReference>
<sequence>MGLILTMELEENIKRYLPQYLSEDKLTSLKKELKNFGNGYDSGKYFTNILNSAPNLFQGDCVKAQVWNLPDIKSSVENVILLSNTCDMNISNLRLNPCRVMYAPIFNLEKYLQKLKNKNFEKTKIDNHIKDIKNQLVSQILYLPTKSILGYDSFVLFDRTISIPLTSEIVDNCTKTRKVSLSNYGFYLFLLKLSYHFTRIQEHVDRDAKI</sequence>
<proteinExistence type="predicted"/>
<protein>
    <submittedName>
        <fullName evidence="1">Uncharacterized protein</fullName>
    </submittedName>
</protein>
<keyword evidence="2" id="KW-1185">Reference proteome</keyword>
<evidence type="ECO:0000313" key="2">
    <source>
        <dbReference type="Proteomes" id="UP000249852"/>
    </source>
</evidence>
<comment type="caution">
    <text evidence="1">The sequence shown here is derived from an EMBL/GenBank/DDBJ whole genome shotgun (WGS) entry which is preliminary data.</text>
</comment>
<accession>A0ABX9DT14</accession>
<gene>
    <name evidence="1" type="ORF">BC673_11225</name>
</gene>
<name>A0ABX9DT14_9BACT</name>
<dbReference type="Proteomes" id="UP000249852">
    <property type="component" value="Unassembled WGS sequence"/>
</dbReference>
<organism evidence="1 2">
    <name type="scientific">Prevotella pallens</name>
    <dbReference type="NCBI Taxonomy" id="60133"/>
    <lineage>
        <taxon>Bacteria</taxon>
        <taxon>Pseudomonadati</taxon>
        <taxon>Bacteroidota</taxon>
        <taxon>Bacteroidia</taxon>
        <taxon>Bacteroidales</taxon>
        <taxon>Prevotellaceae</taxon>
        <taxon>Prevotella</taxon>
    </lineage>
</organism>